<accession>A0ABR2LN22</accession>
<evidence type="ECO:0000313" key="2">
    <source>
        <dbReference type="EMBL" id="KAK8945703.1"/>
    </source>
</evidence>
<dbReference type="Proteomes" id="UP001412067">
    <property type="component" value="Unassembled WGS sequence"/>
</dbReference>
<proteinExistence type="predicted"/>
<gene>
    <name evidence="2" type="ORF">KSP40_PGU018649</name>
</gene>
<sequence>MMQSTLLDAANKAIESPAKSPEEPCDEELRGNDGYHRRDEMTSTSAVGAQDTITVGNEAGTVLNKHPDLSRLQKMEEIRSTSVEKVPDSSPHVENYSTKNICNADSLPSSLMEENQTAHTFEVLSCLIHYIINNSIMVNDDIL</sequence>
<keyword evidence="3" id="KW-1185">Reference proteome</keyword>
<protein>
    <submittedName>
        <fullName evidence="2">Uncharacterized protein</fullName>
    </submittedName>
</protein>
<comment type="caution">
    <text evidence="2">The sequence shown here is derived from an EMBL/GenBank/DDBJ whole genome shotgun (WGS) entry which is preliminary data.</text>
</comment>
<evidence type="ECO:0000313" key="3">
    <source>
        <dbReference type="Proteomes" id="UP001412067"/>
    </source>
</evidence>
<feature type="region of interest" description="Disordered" evidence="1">
    <location>
        <begin position="1"/>
        <end position="48"/>
    </location>
</feature>
<reference evidence="2 3" key="1">
    <citation type="journal article" date="2022" name="Nat. Plants">
        <title>Genomes of leafy and leafless Platanthera orchids illuminate the evolution of mycoheterotrophy.</title>
        <authorList>
            <person name="Li M.H."/>
            <person name="Liu K.W."/>
            <person name="Li Z."/>
            <person name="Lu H.C."/>
            <person name="Ye Q.L."/>
            <person name="Zhang D."/>
            <person name="Wang J.Y."/>
            <person name="Li Y.F."/>
            <person name="Zhong Z.M."/>
            <person name="Liu X."/>
            <person name="Yu X."/>
            <person name="Liu D.K."/>
            <person name="Tu X.D."/>
            <person name="Liu B."/>
            <person name="Hao Y."/>
            <person name="Liao X.Y."/>
            <person name="Jiang Y.T."/>
            <person name="Sun W.H."/>
            <person name="Chen J."/>
            <person name="Chen Y.Q."/>
            <person name="Ai Y."/>
            <person name="Zhai J.W."/>
            <person name="Wu S.S."/>
            <person name="Zhou Z."/>
            <person name="Hsiao Y.Y."/>
            <person name="Wu W.L."/>
            <person name="Chen Y.Y."/>
            <person name="Lin Y.F."/>
            <person name="Hsu J.L."/>
            <person name="Li C.Y."/>
            <person name="Wang Z.W."/>
            <person name="Zhao X."/>
            <person name="Zhong W.Y."/>
            <person name="Ma X.K."/>
            <person name="Ma L."/>
            <person name="Huang J."/>
            <person name="Chen G.Z."/>
            <person name="Huang M.Z."/>
            <person name="Huang L."/>
            <person name="Peng D.H."/>
            <person name="Luo Y.B."/>
            <person name="Zou S.Q."/>
            <person name="Chen S.P."/>
            <person name="Lan S."/>
            <person name="Tsai W.C."/>
            <person name="Van de Peer Y."/>
            <person name="Liu Z.J."/>
        </authorList>
    </citation>
    <scope>NUCLEOTIDE SEQUENCE [LARGE SCALE GENOMIC DNA]</scope>
    <source>
        <strain evidence="2">Lor288</strain>
    </source>
</reference>
<organism evidence="2 3">
    <name type="scientific">Platanthera guangdongensis</name>
    <dbReference type="NCBI Taxonomy" id="2320717"/>
    <lineage>
        <taxon>Eukaryota</taxon>
        <taxon>Viridiplantae</taxon>
        <taxon>Streptophyta</taxon>
        <taxon>Embryophyta</taxon>
        <taxon>Tracheophyta</taxon>
        <taxon>Spermatophyta</taxon>
        <taxon>Magnoliopsida</taxon>
        <taxon>Liliopsida</taxon>
        <taxon>Asparagales</taxon>
        <taxon>Orchidaceae</taxon>
        <taxon>Orchidoideae</taxon>
        <taxon>Orchideae</taxon>
        <taxon>Orchidinae</taxon>
        <taxon>Platanthera</taxon>
    </lineage>
</organism>
<feature type="compositionally biased region" description="Basic and acidic residues" evidence="1">
    <location>
        <begin position="27"/>
        <end position="41"/>
    </location>
</feature>
<name>A0ABR2LN22_9ASPA</name>
<evidence type="ECO:0000256" key="1">
    <source>
        <dbReference type="SAM" id="MobiDB-lite"/>
    </source>
</evidence>
<dbReference type="EMBL" id="JBBWWR010000017">
    <property type="protein sequence ID" value="KAK8945703.1"/>
    <property type="molecule type" value="Genomic_DNA"/>
</dbReference>